<organism evidence="3">
    <name type="scientific">Thelazia callipaeda</name>
    <name type="common">Oriental eyeworm</name>
    <name type="synonym">Parasitic nematode</name>
    <dbReference type="NCBI Taxonomy" id="103827"/>
    <lineage>
        <taxon>Eukaryota</taxon>
        <taxon>Metazoa</taxon>
        <taxon>Ecdysozoa</taxon>
        <taxon>Nematoda</taxon>
        <taxon>Chromadorea</taxon>
        <taxon>Rhabditida</taxon>
        <taxon>Spirurina</taxon>
        <taxon>Spiruromorpha</taxon>
        <taxon>Thelazioidea</taxon>
        <taxon>Thelaziidae</taxon>
        <taxon>Thelazia</taxon>
    </lineage>
</organism>
<dbReference type="EMBL" id="UYYF01000761">
    <property type="protein sequence ID" value="VDM99066.1"/>
    <property type="molecule type" value="Genomic_DNA"/>
</dbReference>
<reference evidence="1 2" key="2">
    <citation type="submission" date="2018-11" db="EMBL/GenBank/DDBJ databases">
        <authorList>
            <consortium name="Pathogen Informatics"/>
        </authorList>
    </citation>
    <scope>NUCLEOTIDE SEQUENCE [LARGE SCALE GENOMIC DNA]</scope>
</reference>
<accession>A0A0N5CRM9</accession>
<dbReference type="WBParaSite" id="TCLT_0000287901-mRNA-1">
    <property type="protein sequence ID" value="TCLT_0000287901-mRNA-1"/>
    <property type="gene ID" value="TCLT_0000287901"/>
</dbReference>
<evidence type="ECO:0000313" key="1">
    <source>
        <dbReference type="EMBL" id="VDM99066.1"/>
    </source>
</evidence>
<sequence length="67" mass="7528">MNRRRSERVATSGYPLIISLVDFINEGTGGGDEDVVDNFNDVTLDFNSRPLCTYEWPAVFICNAKID</sequence>
<name>A0A0N5CRM9_THECL</name>
<dbReference type="Proteomes" id="UP000276776">
    <property type="component" value="Unassembled WGS sequence"/>
</dbReference>
<evidence type="ECO:0000313" key="3">
    <source>
        <dbReference type="WBParaSite" id="TCLT_0000287901-mRNA-1"/>
    </source>
</evidence>
<dbReference type="AlphaFoldDB" id="A0A0N5CRM9"/>
<protein>
    <submittedName>
        <fullName evidence="1 3">Uncharacterized protein</fullName>
    </submittedName>
</protein>
<gene>
    <name evidence="1" type="ORF">TCLT_LOCUS2880</name>
</gene>
<reference evidence="3" key="1">
    <citation type="submission" date="2017-02" db="UniProtKB">
        <authorList>
            <consortium name="WormBaseParasite"/>
        </authorList>
    </citation>
    <scope>IDENTIFICATION</scope>
</reference>
<proteinExistence type="predicted"/>
<evidence type="ECO:0000313" key="2">
    <source>
        <dbReference type="Proteomes" id="UP000276776"/>
    </source>
</evidence>
<keyword evidence="2" id="KW-1185">Reference proteome</keyword>